<dbReference type="InterPro" id="IPR035930">
    <property type="entry name" value="FomD-like_sf"/>
</dbReference>
<sequence>MAPKVQIHNLIARTHTVKAGTFPVRTYLEHPHGLYVERPFYNHPLYRHWQAHILPALGWQICRFTPHEGEHWCEYYVDMVSVRREGHIWSVQDLYLDLGITKDRKLLVLDTDELFAAVGQGLISLEQAASSTASLHELINRLAEHDNDLPAMLSLRGIELEWRLETVP</sequence>
<dbReference type="Proteomes" id="UP000265341">
    <property type="component" value="Unassembled WGS sequence"/>
</dbReference>
<dbReference type="RefSeq" id="WP_119276082.1">
    <property type="nucleotide sequence ID" value="NZ_QWLA01000008.1"/>
</dbReference>
<evidence type="ECO:0000313" key="3">
    <source>
        <dbReference type="Proteomes" id="UP000265341"/>
    </source>
</evidence>
<feature type="domain" description="DUF402" evidence="1">
    <location>
        <begin position="13"/>
        <end position="146"/>
    </location>
</feature>
<protein>
    <recommendedName>
        <fullName evidence="1">DUF402 domain-containing protein</fullName>
    </recommendedName>
</protein>
<accession>A0A399F269</accession>
<dbReference type="SUPFAM" id="SSF159234">
    <property type="entry name" value="FomD-like"/>
    <property type="match status" value="1"/>
</dbReference>
<dbReference type="EMBL" id="QWLA01000008">
    <property type="protein sequence ID" value="RIH88711.1"/>
    <property type="molecule type" value="Genomic_DNA"/>
</dbReference>
<dbReference type="AlphaFoldDB" id="A0A399F269"/>
<dbReference type="Pfam" id="PF04167">
    <property type="entry name" value="DUF402"/>
    <property type="match status" value="1"/>
</dbReference>
<name>A0A399F269_9DEIN</name>
<keyword evidence="3" id="KW-1185">Reference proteome</keyword>
<dbReference type="OrthoDB" id="27026at2"/>
<dbReference type="Gene3D" id="2.40.380.10">
    <property type="entry name" value="FomD-like"/>
    <property type="match status" value="1"/>
</dbReference>
<proteinExistence type="predicted"/>
<reference evidence="2 3" key="1">
    <citation type="submission" date="2018-08" db="EMBL/GenBank/DDBJ databases">
        <title>Meiothermus roseus NBRC 110900 genome sequencing project.</title>
        <authorList>
            <person name="Da Costa M.S."/>
            <person name="Albuquerque L."/>
            <person name="Raposo P."/>
            <person name="Froufe H.J.C."/>
            <person name="Barroso C.S."/>
            <person name="Egas C."/>
        </authorList>
    </citation>
    <scope>NUCLEOTIDE SEQUENCE [LARGE SCALE GENOMIC DNA]</scope>
    <source>
        <strain evidence="2 3">NBRC 110900</strain>
    </source>
</reference>
<comment type="caution">
    <text evidence="2">The sequence shown here is derived from an EMBL/GenBank/DDBJ whole genome shotgun (WGS) entry which is preliminary data.</text>
</comment>
<gene>
    <name evidence="2" type="ORF">Mrose_00744</name>
</gene>
<evidence type="ECO:0000259" key="1">
    <source>
        <dbReference type="Pfam" id="PF04167"/>
    </source>
</evidence>
<dbReference type="InterPro" id="IPR007295">
    <property type="entry name" value="DUF402"/>
</dbReference>
<organism evidence="2 3">
    <name type="scientific">Calidithermus roseus</name>
    <dbReference type="NCBI Taxonomy" id="1644118"/>
    <lineage>
        <taxon>Bacteria</taxon>
        <taxon>Thermotogati</taxon>
        <taxon>Deinococcota</taxon>
        <taxon>Deinococci</taxon>
        <taxon>Thermales</taxon>
        <taxon>Thermaceae</taxon>
        <taxon>Calidithermus</taxon>
    </lineage>
</organism>
<evidence type="ECO:0000313" key="2">
    <source>
        <dbReference type="EMBL" id="RIH88711.1"/>
    </source>
</evidence>